<keyword evidence="2 5" id="KW-0479">Metal-binding</keyword>
<keyword evidence="4 5" id="KW-0408">Iron</keyword>
<gene>
    <name evidence="8" type="ORF">C7S10_10175</name>
</gene>
<feature type="binding site" evidence="5">
    <location>
        <position position="308"/>
    </location>
    <ligand>
        <name>Fe cation</name>
        <dbReference type="ChEBI" id="CHEBI:24875"/>
        <note>catalytic</note>
    </ligand>
</feature>
<feature type="binding site" evidence="5">
    <location>
        <position position="476"/>
    </location>
    <ligand>
        <name>Fe cation</name>
        <dbReference type="ChEBI" id="CHEBI:24875"/>
        <note>catalytic</note>
    </ligand>
</feature>
<dbReference type="PANTHER" id="PTHR10543:SF89">
    <property type="entry name" value="CAROTENOID 9,10(9',10')-CLEAVAGE DIOXYGENASE 1"/>
    <property type="match status" value="1"/>
</dbReference>
<evidence type="ECO:0000256" key="7">
    <source>
        <dbReference type="SAM" id="MobiDB-lite"/>
    </source>
</evidence>
<dbReference type="RefSeq" id="WP_108344388.1">
    <property type="nucleotide sequence ID" value="NZ_PYXZ01000003.1"/>
</dbReference>
<keyword evidence="6" id="KW-0223">Dioxygenase</keyword>
<name>A0A2R7YYJ0_9ACTN</name>
<feature type="compositionally biased region" description="Polar residues" evidence="7">
    <location>
        <begin position="1"/>
        <end position="19"/>
    </location>
</feature>
<dbReference type="EC" id="1.13.11.-" evidence="6"/>
<evidence type="ECO:0000256" key="4">
    <source>
        <dbReference type="ARBA" id="ARBA00023004"/>
    </source>
</evidence>
<organism evidence="8 9">
    <name type="scientific">Nocardioides currus</name>
    <dbReference type="NCBI Taxonomy" id="2133958"/>
    <lineage>
        <taxon>Bacteria</taxon>
        <taxon>Bacillati</taxon>
        <taxon>Actinomycetota</taxon>
        <taxon>Actinomycetes</taxon>
        <taxon>Propionibacteriales</taxon>
        <taxon>Nocardioidaceae</taxon>
        <taxon>Nocardioides</taxon>
    </lineage>
</organism>
<accession>A0A2R7YYJ0</accession>
<dbReference type="PANTHER" id="PTHR10543">
    <property type="entry name" value="BETA-CAROTENE DIOXYGENASE"/>
    <property type="match status" value="1"/>
</dbReference>
<dbReference type="GO" id="GO:0046872">
    <property type="term" value="F:metal ion binding"/>
    <property type="evidence" value="ECO:0007669"/>
    <property type="project" value="UniProtKB-KW"/>
</dbReference>
<comment type="cofactor">
    <cofactor evidence="5 6">
        <name>Fe(2+)</name>
        <dbReference type="ChEBI" id="CHEBI:29033"/>
    </cofactor>
    <text evidence="5 6">Binds 1 Fe(2+) ion per subunit.</text>
</comment>
<protein>
    <recommendedName>
        <fullName evidence="6">Dioxygenase</fullName>
        <ecNumber evidence="6">1.13.11.-</ecNumber>
    </recommendedName>
</protein>
<dbReference type="OrthoDB" id="6636843at2"/>
<keyword evidence="3 6" id="KW-0560">Oxidoreductase</keyword>
<evidence type="ECO:0000256" key="6">
    <source>
        <dbReference type="RuleBase" id="RU364048"/>
    </source>
</evidence>
<reference evidence="8 9" key="1">
    <citation type="submission" date="2018-03" db="EMBL/GenBank/DDBJ databases">
        <authorList>
            <person name="Keele B.F."/>
        </authorList>
    </citation>
    <scope>NUCLEOTIDE SEQUENCE [LARGE SCALE GENOMIC DNA]</scope>
    <source>
        <strain evidence="8 9">IB-3</strain>
    </source>
</reference>
<evidence type="ECO:0000256" key="5">
    <source>
        <dbReference type="PIRSR" id="PIRSR604294-1"/>
    </source>
</evidence>
<feature type="binding site" evidence="5">
    <location>
        <position position="205"/>
    </location>
    <ligand>
        <name>Fe cation</name>
        <dbReference type="ChEBI" id="CHEBI:24875"/>
        <note>catalytic</note>
    </ligand>
</feature>
<dbReference type="GO" id="GO:0016121">
    <property type="term" value="P:carotene catabolic process"/>
    <property type="evidence" value="ECO:0007669"/>
    <property type="project" value="TreeGrafter"/>
</dbReference>
<comment type="caution">
    <text evidence="8">The sequence shown here is derived from an EMBL/GenBank/DDBJ whole genome shotgun (WGS) entry which is preliminary data.</text>
</comment>
<evidence type="ECO:0000313" key="9">
    <source>
        <dbReference type="Proteomes" id="UP000244867"/>
    </source>
</evidence>
<dbReference type="GO" id="GO:0010436">
    <property type="term" value="F:carotenoid dioxygenase activity"/>
    <property type="evidence" value="ECO:0007669"/>
    <property type="project" value="TreeGrafter"/>
</dbReference>
<evidence type="ECO:0000313" key="8">
    <source>
        <dbReference type="EMBL" id="PUA81448.1"/>
    </source>
</evidence>
<evidence type="ECO:0000256" key="2">
    <source>
        <dbReference type="ARBA" id="ARBA00022723"/>
    </source>
</evidence>
<comment type="similarity">
    <text evidence="1 6">Belongs to the carotenoid oxygenase family.</text>
</comment>
<dbReference type="EMBL" id="PYXZ01000003">
    <property type="protein sequence ID" value="PUA81448.1"/>
    <property type="molecule type" value="Genomic_DNA"/>
</dbReference>
<dbReference type="Pfam" id="PF03055">
    <property type="entry name" value="RPE65"/>
    <property type="match status" value="2"/>
</dbReference>
<sequence>MTLTSHPTGNPAGSTTGATSRYLRDNFAPVAEELTATDLTVTGQLPDHLDGRYLRIGPNPAHDPGERYHWFMGEGMVHGVRLRDGKAEWYRNRWVRPAASDFAANTNVLEHAGRTLALVEAGSPPYELTHDLETVGPFDFCGTRSPLPGRAGFTAHPHEDPATGELHALSYSWLRGNRVDYSVIDTAGRVRRSVQVQVHGSPMMHDFALSEKHAVVLDLPVTFDVTMATADVPRPARPLVRGLLNRIIGRNPVPEPMIAFAARGSADPGYVLPYRWNRDYPARIGVLGREAAAGSIRWFEIDPCYVFHTLNAYDDGDTVVVDVVKHPRMFDTVMDGPDEGPAVLTRYTLDLATGRASETGVDQRSQEFPRHDERLTGRRHRYGWAVGFEGGTTGDTVLRHDLDTGRTEARRLGPGTEASEFCFVPHPDATAEDDGVLMGYVFDRESGLSHLRVLDAASLEDVAAVHLPGRVPAGFHGNWAPIDG</sequence>
<proteinExistence type="inferred from homology"/>
<dbReference type="Proteomes" id="UP000244867">
    <property type="component" value="Unassembled WGS sequence"/>
</dbReference>
<feature type="region of interest" description="Disordered" evidence="7">
    <location>
        <begin position="1"/>
        <end position="20"/>
    </location>
</feature>
<feature type="binding site" evidence="5">
    <location>
        <position position="156"/>
    </location>
    <ligand>
        <name>Fe cation</name>
        <dbReference type="ChEBI" id="CHEBI:24875"/>
        <note>catalytic</note>
    </ligand>
</feature>
<dbReference type="InterPro" id="IPR004294">
    <property type="entry name" value="Carotenoid_Oase"/>
</dbReference>
<evidence type="ECO:0000256" key="1">
    <source>
        <dbReference type="ARBA" id="ARBA00006787"/>
    </source>
</evidence>
<dbReference type="AlphaFoldDB" id="A0A2R7YYJ0"/>
<evidence type="ECO:0000256" key="3">
    <source>
        <dbReference type="ARBA" id="ARBA00023002"/>
    </source>
</evidence>
<keyword evidence="9" id="KW-1185">Reference proteome</keyword>